<dbReference type="HOGENOM" id="CLU_594166_0_0_0"/>
<feature type="transmembrane region" description="Helical" evidence="5">
    <location>
        <begin position="15"/>
        <end position="33"/>
    </location>
</feature>
<dbReference type="InterPro" id="IPR052173">
    <property type="entry name" value="Beta-lactam_resp_regulator"/>
</dbReference>
<evidence type="ECO:0000259" key="6">
    <source>
        <dbReference type="PROSITE" id="PS52015"/>
    </source>
</evidence>
<evidence type="ECO:0000256" key="2">
    <source>
        <dbReference type="ARBA" id="ARBA00022692"/>
    </source>
</evidence>
<dbReference type="Pfam" id="PF05569">
    <property type="entry name" value="Peptidase_M56"/>
    <property type="match status" value="1"/>
</dbReference>
<dbReference type="Proteomes" id="UP000002207">
    <property type="component" value="Chromosome"/>
</dbReference>
<dbReference type="InterPro" id="IPR006260">
    <property type="entry name" value="TonB/TolA_C"/>
</dbReference>
<evidence type="ECO:0000256" key="1">
    <source>
        <dbReference type="ARBA" id="ARBA00004167"/>
    </source>
</evidence>
<dbReference type="AlphaFoldDB" id="C1F3R9"/>
<dbReference type="GO" id="GO:0055085">
    <property type="term" value="P:transmembrane transport"/>
    <property type="evidence" value="ECO:0007669"/>
    <property type="project" value="InterPro"/>
</dbReference>
<dbReference type="CDD" id="cd07341">
    <property type="entry name" value="M56_BlaR1_MecR1_like"/>
    <property type="match status" value="1"/>
</dbReference>
<feature type="transmembrane region" description="Helical" evidence="5">
    <location>
        <begin position="104"/>
        <end position="127"/>
    </location>
</feature>
<keyword evidence="2 5" id="KW-0812">Transmembrane</keyword>
<proteinExistence type="predicted"/>
<evidence type="ECO:0000313" key="7">
    <source>
        <dbReference type="EMBL" id="ACO33011.1"/>
    </source>
</evidence>
<keyword evidence="8" id="KW-1185">Reference proteome</keyword>
<accession>C1F3R9</accession>
<dbReference type="eggNOG" id="COG4219">
    <property type="taxonomic scope" value="Bacteria"/>
</dbReference>
<dbReference type="Gene3D" id="3.30.1150.10">
    <property type="match status" value="1"/>
</dbReference>
<dbReference type="InterPro" id="IPR008756">
    <property type="entry name" value="Peptidase_M56"/>
</dbReference>
<evidence type="ECO:0000313" key="8">
    <source>
        <dbReference type="Proteomes" id="UP000002207"/>
    </source>
</evidence>
<protein>
    <submittedName>
        <fullName evidence="7">Peptidase, M56 family/TonB domain protein</fullName>
    </submittedName>
</protein>
<dbReference type="RefSeq" id="WP_015897915.1">
    <property type="nucleotide sequence ID" value="NC_012483.1"/>
</dbReference>
<dbReference type="PROSITE" id="PS52015">
    <property type="entry name" value="TONB_CTD"/>
    <property type="match status" value="1"/>
</dbReference>
<dbReference type="eggNOG" id="COG0810">
    <property type="taxonomic scope" value="Bacteria"/>
</dbReference>
<dbReference type="OrthoDB" id="110340at2"/>
<sequence>MTHVTSFIFGYLLNSLWQAPLLLAAAWLAARLASRQSPAWEHRTWVIALCAQILLPFVNISPVRWQQLRELIFWPTSHQSAKGSIRVFVGPANPAQPGLLHLPFSLMAALELIYGAALLFAFARFAWHLRGTFRLLRASTDFVAVDQIQETFLRCREEAGLTHQNICLRTSSSIPGPVTAGIRRHMVLVPPAFLESLTAVEREAILHHEFAHVRRHDFARNLIYQVLALPCAWHPALWLTRSRLAESRELVCDAMAARATGGPQQYAHSLLRLAVVQSNQRPVSIHALGLFESHALERRIMKLTQIQLKSSLTHRLLTLTACAAMGLITCGSAMALHLNTTPITHAMLSEANPVHISPGVMSGQRISGKEPVYPAEAKKKHIEGDVILKAVISKEGSIEKLHTVSGPPILAASALKAVRTWRYKPYLLNGQPVTVETEIHVIYNLGSSK</sequence>
<gene>
    <name evidence="7" type="ordered locus">ACP_2858</name>
</gene>
<organism evidence="7 8">
    <name type="scientific">Acidobacterium capsulatum (strain ATCC 51196 / DSM 11244 / BCRC 80197 / JCM 7670 / NBRC 15755 / NCIMB 13165 / 161)</name>
    <dbReference type="NCBI Taxonomy" id="240015"/>
    <lineage>
        <taxon>Bacteria</taxon>
        <taxon>Pseudomonadati</taxon>
        <taxon>Acidobacteriota</taxon>
        <taxon>Terriglobia</taxon>
        <taxon>Terriglobales</taxon>
        <taxon>Acidobacteriaceae</taxon>
        <taxon>Acidobacterium</taxon>
    </lineage>
</organism>
<feature type="domain" description="TonB C-terminal" evidence="6">
    <location>
        <begin position="358"/>
        <end position="449"/>
    </location>
</feature>
<evidence type="ECO:0000256" key="4">
    <source>
        <dbReference type="ARBA" id="ARBA00023136"/>
    </source>
</evidence>
<keyword evidence="4 5" id="KW-0472">Membrane</keyword>
<dbReference type="SUPFAM" id="SSF74653">
    <property type="entry name" value="TolA/TonB C-terminal domain"/>
    <property type="match status" value="1"/>
</dbReference>
<evidence type="ECO:0000256" key="5">
    <source>
        <dbReference type="SAM" id="Phobius"/>
    </source>
</evidence>
<dbReference type="GO" id="GO:0016020">
    <property type="term" value="C:membrane"/>
    <property type="evidence" value="ECO:0007669"/>
    <property type="project" value="UniProtKB-SubCell"/>
</dbReference>
<dbReference type="PANTHER" id="PTHR34978">
    <property type="entry name" value="POSSIBLE SENSOR-TRANSDUCER PROTEIN BLAR"/>
    <property type="match status" value="1"/>
</dbReference>
<dbReference type="Pfam" id="PF03544">
    <property type="entry name" value="TonB_C"/>
    <property type="match status" value="1"/>
</dbReference>
<keyword evidence="3 5" id="KW-1133">Transmembrane helix</keyword>
<evidence type="ECO:0000256" key="3">
    <source>
        <dbReference type="ARBA" id="ARBA00022989"/>
    </source>
</evidence>
<dbReference type="STRING" id="240015.ACP_2858"/>
<dbReference type="Gene3D" id="3.30.2010.10">
    <property type="entry name" value="Metalloproteases ('zincins'), catalytic domain"/>
    <property type="match status" value="1"/>
</dbReference>
<dbReference type="InParanoid" id="C1F3R9"/>
<reference evidence="7 8" key="1">
    <citation type="journal article" date="2009" name="Appl. Environ. Microbiol.">
        <title>Three genomes from the phylum Acidobacteria provide insight into the lifestyles of these microorganisms in soils.</title>
        <authorList>
            <person name="Ward N.L."/>
            <person name="Challacombe J.F."/>
            <person name="Janssen P.H."/>
            <person name="Henrissat B."/>
            <person name="Coutinho P.M."/>
            <person name="Wu M."/>
            <person name="Xie G."/>
            <person name="Haft D.H."/>
            <person name="Sait M."/>
            <person name="Badger J."/>
            <person name="Barabote R.D."/>
            <person name="Bradley B."/>
            <person name="Brettin T.S."/>
            <person name="Brinkac L.M."/>
            <person name="Bruce D."/>
            <person name="Creasy T."/>
            <person name="Daugherty S.C."/>
            <person name="Davidsen T.M."/>
            <person name="DeBoy R.T."/>
            <person name="Detter J.C."/>
            <person name="Dodson R.J."/>
            <person name="Durkin A.S."/>
            <person name="Ganapathy A."/>
            <person name="Gwinn-Giglio M."/>
            <person name="Han C.S."/>
            <person name="Khouri H."/>
            <person name="Kiss H."/>
            <person name="Kothari S.P."/>
            <person name="Madupu R."/>
            <person name="Nelson K.E."/>
            <person name="Nelson W.C."/>
            <person name="Paulsen I."/>
            <person name="Penn K."/>
            <person name="Ren Q."/>
            <person name="Rosovitz M.J."/>
            <person name="Selengut J.D."/>
            <person name="Shrivastava S."/>
            <person name="Sullivan S.A."/>
            <person name="Tapia R."/>
            <person name="Thompson L.S."/>
            <person name="Watkins K.L."/>
            <person name="Yang Q."/>
            <person name="Yu C."/>
            <person name="Zafar N."/>
            <person name="Zhou L."/>
            <person name="Kuske C.R."/>
        </authorList>
    </citation>
    <scope>NUCLEOTIDE SEQUENCE [LARGE SCALE GENOMIC DNA]</scope>
    <source>
        <strain evidence="8">ATCC 51196 / DSM 11244 / BCRC 80197 / JCM 7670 / NBRC 15755 / NCIMB 13165 / 161</strain>
    </source>
</reference>
<dbReference type="NCBIfam" id="TIGR01352">
    <property type="entry name" value="tonB_Cterm"/>
    <property type="match status" value="1"/>
</dbReference>
<dbReference type="InterPro" id="IPR037682">
    <property type="entry name" value="TonB_C"/>
</dbReference>
<dbReference type="EMBL" id="CP001472">
    <property type="protein sequence ID" value="ACO33011.1"/>
    <property type="molecule type" value="Genomic_DNA"/>
</dbReference>
<name>C1F3R9_ACIC5</name>
<feature type="transmembrane region" description="Helical" evidence="5">
    <location>
        <begin position="316"/>
        <end position="338"/>
    </location>
</feature>
<dbReference type="KEGG" id="aca:ACP_2858"/>
<comment type="subcellular location">
    <subcellularLocation>
        <location evidence="1">Membrane</location>
        <topology evidence="1">Single-pass membrane protein</topology>
    </subcellularLocation>
</comment>
<dbReference type="PANTHER" id="PTHR34978:SF3">
    <property type="entry name" value="SLR0241 PROTEIN"/>
    <property type="match status" value="1"/>
</dbReference>